<feature type="compositionally biased region" description="Polar residues" evidence="4">
    <location>
        <begin position="297"/>
        <end position="313"/>
    </location>
</feature>
<reference evidence="6 7" key="1">
    <citation type="submission" date="2019-01" db="EMBL/GenBank/DDBJ databases">
        <title>Draft Genome and Complete Hox-Cluster Characterization of the Sterlet Sturgeon (Acipenser ruthenus).</title>
        <authorList>
            <person name="Wei Q."/>
        </authorList>
    </citation>
    <scope>NUCLEOTIDE SEQUENCE [LARGE SCALE GENOMIC DNA]</scope>
    <source>
        <strain evidence="6">WHYD16114868_AA</strain>
        <tissue evidence="6">Blood</tissue>
    </source>
</reference>
<gene>
    <name evidence="6" type="ORF">EOD39_18423</name>
</gene>
<keyword evidence="2" id="KW-0732">Signal</keyword>
<dbReference type="SMART" id="SM00472">
    <property type="entry name" value="MIR"/>
    <property type="match status" value="3"/>
</dbReference>
<protein>
    <submittedName>
        <fullName evidence="6">Stromal cell-derived factor 2</fullName>
    </submittedName>
</protein>
<evidence type="ECO:0000256" key="1">
    <source>
        <dbReference type="ARBA" id="ARBA00004613"/>
    </source>
</evidence>
<feature type="region of interest" description="Disordered" evidence="4">
    <location>
        <begin position="231"/>
        <end position="313"/>
    </location>
</feature>
<dbReference type="Gene3D" id="2.80.10.50">
    <property type="match status" value="1"/>
</dbReference>
<evidence type="ECO:0000256" key="2">
    <source>
        <dbReference type="ARBA" id="ARBA00022729"/>
    </source>
</evidence>
<evidence type="ECO:0000256" key="4">
    <source>
        <dbReference type="SAM" id="MobiDB-lite"/>
    </source>
</evidence>
<dbReference type="GO" id="GO:0005576">
    <property type="term" value="C:extracellular region"/>
    <property type="evidence" value="ECO:0007669"/>
    <property type="project" value="UniProtKB-SubCell"/>
</dbReference>
<dbReference type="Pfam" id="PF02815">
    <property type="entry name" value="MIR"/>
    <property type="match status" value="1"/>
</dbReference>
<comment type="caution">
    <text evidence="6">The sequence shown here is derived from an EMBL/GenBank/DDBJ whole genome shotgun (WGS) entry which is preliminary data.</text>
</comment>
<dbReference type="PANTHER" id="PTHR46809:SF1">
    <property type="entry name" value="STROMAL CELL-DERIVED FACTOR 2-LIKE PROTEIN 1"/>
    <property type="match status" value="1"/>
</dbReference>
<keyword evidence="7" id="KW-1185">Reference proteome</keyword>
<feature type="compositionally biased region" description="Basic and acidic residues" evidence="4">
    <location>
        <begin position="243"/>
        <end position="260"/>
    </location>
</feature>
<evidence type="ECO:0000313" key="6">
    <source>
        <dbReference type="EMBL" id="RXM94051.1"/>
    </source>
</evidence>
<feature type="compositionally biased region" description="Basic and acidic residues" evidence="4">
    <location>
        <begin position="270"/>
        <end position="296"/>
    </location>
</feature>
<evidence type="ECO:0000313" key="7">
    <source>
        <dbReference type="Proteomes" id="UP000289886"/>
    </source>
</evidence>
<feature type="domain" description="MIR" evidence="5">
    <location>
        <begin position="551"/>
        <end position="606"/>
    </location>
</feature>
<dbReference type="GO" id="GO:0005783">
    <property type="term" value="C:endoplasmic reticulum"/>
    <property type="evidence" value="ECO:0007669"/>
    <property type="project" value="UniProtKB-ARBA"/>
</dbReference>
<organism evidence="6 7">
    <name type="scientific">Acipenser ruthenus</name>
    <name type="common">Sterlet sturgeon</name>
    <dbReference type="NCBI Taxonomy" id="7906"/>
    <lineage>
        <taxon>Eukaryota</taxon>
        <taxon>Metazoa</taxon>
        <taxon>Chordata</taxon>
        <taxon>Craniata</taxon>
        <taxon>Vertebrata</taxon>
        <taxon>Euteleostomi</taxon>
        <taxon>Actinopterygii</taxon>
        <taxon>Chondrostei</taxon>
        <taxon>Acipenseriformes</taxon>
        <taxon>Acipenseridae</taxon>
        <taxon>Acipenser</taxon>
    </lineage>
</organism>
<dbReference type="AlphaFoldDB" id="A0A444V0S3"/>
<dbReference type="GO" id="GO:0032991">
    <property type="term" value="C:protein-containing complex"/>
    <property type="evidence" value="ECO:0007669"/>
    <property type="project" value="UniProtKB-ARBA"/>
</dbReference>
<proteinExistence type="predicted"/>
<comment type="subcellular location">
    <subcellularLocation>
        <location evidence="1">Secreted</location>
    </subcellularLocation>
</comment>
<feature type="region of interest" description="Disordered" evidence="4">
    <location>
        <begin position="144"/>
        <end position="175"/>
    </location>
</feature>
<feature type="domain" description="MIR" evidence="5">
    <location>
        <begin position="607"/>
        <end position="661"/>
    </location>
</feature>
<dbReference type="InterPro" id="IPR036300">
    <property type="entry name" value="MIR_dom_sf"/>
</dbReference>
<keyword evidence="3" id="KW-0677">Repeat</keyword>
<evidence type="ECO:0000259" key="5">
    <source>
        <dbReference type="PROSITE" id="PS50919"/>
    </source>
</evidence>
<feature type="domain" description="MIR" evidence="5">
    <location>
        <begin position="489"/>
        <end position="543"/>
    </location>
</feature>
<accession>A0A444V0S3</accession>
<feature type="compositionally biased region" description="Polar residues" evidence="4">
    <location>
        <begin position="147"/>
        <end position="157"/>
    </location>
</feature>
<sequence>MDSNVSGIDRRVSSSTLIYRASYRDCKEDMIGDIKRDDSSCWENSKCSPFPGESSTFQLDSKPFLCVPPSSSSQYGDLGEFLEEVGVFDALLNLVSELVQKFVLTTKKDGSLLFDIKFGSLNNSAKSEEEFNILDIVGSEFELGDRVNTTPTPSNDRAQTDSHSSSPGEHWSSKGVCPVRKLSINGNKESTVDKKKYVLILEKLSSDIVDERLKTDNLEVEPTQDQELIESLKAAPQDSTEPPADRQTDREADTSDHDVKQTMQHQVEYSQEKRSHELQAKEDTSKEKNRKLKESDISTQEQEPSSPGVSETTRIITDAFANLCRRTKKQVELEQKLGFCLLPFKSRISRRALLTESLEPRLSLNEQPVNPHRQGCVASLPEWACPSQPDYLEHAEHGGSRSRSSFPVETARACSAAPRGSRLHATNTKVDRKSYGFEEEEATRVSLSIKRKVIVSAMSFILVLHEYGFMKLLFVLLCVLSQGEGSDEFNYVTCGSVVKLLNTRHNVRLHSHDVKYGSGSGQQSVTGVEAADDANSYWRIRGKPNNACQRGAPIKCGQTIRLTHMSTGRNLHSHHFVSPLSGNQEVSAFGESGEGDDLDVWAVQCSGTYWERDDGVRFKHSGTDVFLSITGEQYGHPIRGQKEVHGMQGPNSNSQWKTMEGVFIKPSTEPLRHDEL</sequence>
<dbReference type="PROSITE" id="PS50919">
    <property type="entry name" value="MIR"/>
    <property type="match status" value="3"/>
</dbReference>
<name>A0A444V0S3_ACIRT</name>
<dbReference type="PANTHER" id="PTHR46809">
    <property type="entry name" value="STROMAL CELL-DERIVED FACTOR 2-LIKE PROTEIN"/>
    <property type="match status" value="1"/>
</dbReference>
<dbReference type="Proteomes" id="UP000289886">
    <property type="component" value="Unassembled WGS sequence"/>
</dbReference>
<dbReference type="FunFam" id="2.80.10.50:FF:000023">
    <property type="entry name" value="Stromal cell-derived factor 2-like 1"/>
    <property type="match status" value="1"/>
</dbReference>
<dbReference type="SUPFAM" id="SSF82109">
    <property type="entry name" value="MIR domain"/>
    <property type="match status" value="1"/>
</dbReference>
<dbReference type="CDD" id="cd23293">
    <property type="entry name" value="beta-trefoil_MIR_SDF2_meta"/>
    <property type="match status" value="1"/>
</dbReference>
<dbReference type="EMBL" id="SCEB01003839">
    <property type="protein sequence ID" value="RXM94051.1"/>
    <property type="molecule type" value="Genomic_DNA"/>
</dbReference>
<evidence type="ECO:0000256" key="3">
    <source>
        <dbReference type="ARBA" id="ARBA00022737"/>
    </source>
</evidence>
<dbReference type="InterPro" id="IPR016093">
    <property type="entry name" value="MIR_motif"/>
</dbReference>